<proteinExistence type="predicted"/>
<feature type="compositionally biased region" description="Basic and acidic residues" evidence="3">
    <location>
        <begin position="624"/>
        <end position="641"/>
    </location>
</feature>
<keyword evidence="2" id="KW-0106">Calcium</keyword>
<feature type="domain" description="EF-hand" evidence="5">
    <location>
        <begin position="267"/>
        <end position="302"/>
    </location>
</feature>
<dbReference type="GO" id="GO:0006897">
    <property type="term" value="P:endocytosis"/>
    <property type="evidence" value="ECO:0007669"/>
    <property type="project" value="TreeGrafter"/>
</dbReference>
<dbReference type="CTD" id="2060"/>
<dbReference type="PROSITE" id="PS50031">
    <property type="entry name" value="EH"/>
    <property type="match status" value="3"/>
</dbReference>
<dbReference type="GeneTree" id="ENSGT00940000155751"/>
<feature type="domain" description="EF-hand" evidence="5">
    <location>
        <begin position="46"/>
        <end position="81"/>
    </location>
</feature>
<dbReference type="SMART" id="SM00054">
    <property type="entry name" value="EFh"/>
    <property type="match status" value="3"/>
</dbReference>
<name>A0A3P8WV35_CYNSE</name>
<dbReference type="FunFam" id="1.10.238.10:FF:000074">
    <property type="entry name" value="epidermal growth factor receptor substrate 15 isoform X1"/>
    <property type="match status" value="1"/>
</dbReference>
<dbReference type="OrthoDB" id="524326at2759"/>
<dbReference type="STRING" id="244447.ENSCSEP00000031333"/>
<evidence type="ECO:0000313" key="7">
    <source>
        <dbReference type="Proteomes" id="UP000265120"/>
    </source>
</evidence>
<feature type="compositionally biased region" description="Low complexity" evidence="3">
    <location>
        <begin position="1009"/>
        <end position="1021"/>
    </location>
</feature>
<evidence type="ECO:0000256" key="2">
    <source>
        <dbReference type="ARBA" id="ARBA00022837"/>
    </source>
</evidence>
<dbReference type="InterPro" id="IPR000261">
    <property type="entry name" value="EH_dom"/>
</dbReference>
<evidence type="ECO:0000259" key="5">
    <source>
        <dbReference type="PROSITE" id="PS50222"/>
    </source>
</evidence>
<dbReference type="GeneID" id="103397360"/>
<dbReference type="SUPFAM" id="SSF90257">
    <property type="entry name" value="Myosin rod fragments"/>
    <property type="match status" value="1"/>
</dbReference>
<feature type="region of interest" description="Disordered" evidence="3">
    <location>
        <begin position="609"/>
        <end position="641"/>
    </location>
</feature>
<dbReference type="PROSITE" id="PS50330">
    <property type="entry name" value="UIM"/>
    <property type="match status" value="2"/>
</dbReference>
<feature type="domain" description="EH" evidence="4">
    <location>
        <begin position="13"/>
        <end position="102"/>
    </location>
</feature>
<dbReference type="FunCoup" id="A0A3P8WV35">
    <property type="interactions" value="731"/>
</dbReference>
<dbReference type="AlphaFoldDB" id="A0A3P8WV35"/>
<dbReference type="GO" id="GO:0005509">
    <property type="term" value="F:calcium ion binding"/>
    <property type="evidence" value="ECO:0007669"/>
    <property type="project" value="InterPro"/>
</dbReference>
<dbReference type="SUPFAM" id="SSF47473">
    <property type="entry name" value="EF-hand"/>
    <property type="match status" value="3"/>
</dbReference>
<dbReference type="InterPro" id="IPR011992">
    <property type="entry name" value="EF-hand-dom_pair"/>
</dbReference>
<dbReference type="InterPro" id="IPR002048">
    <property type="entry name" value="EF_hand_dom"/>
</dbReference>
<feature type="compositionally biased region" description="Polar residues" evidence="3">
    <location>
        <begin position="779"/>
        <end position="788"/>
    </location>
</feature>
<dbReference type="Proteomes" id="UP000265120">
    <property type="component" value="Chromosome 2"/>
</dbReference>
<dbReference type="Gene3D" id="1.10.287.1490">
    <property type="match status" value="1"/>
</dbReference>
<dbReference type="InterPro" id="IPR003903">
    <property type="entry name" value="UIM_dom"/>
</dbReference>
<dbReference type="GO" id="GO:0030132">
    <property type="term" value="C:clathrin coat of coated pit"/>
    <property type="evidence" value="ECO:0007669"/>
    <property type="project" value="TreeGrafter"/>
</dbReference>
<reference evidence="6 7" key="1">
    <citation type="journal article" date="2014" name="Nat. Genet.">
        <title>Whole-genome sequence of a flatfish provides insights into ZW sex chromosome evolution and adaptation to a benthic lifestyle.</title>
        <authorList>
            <person name="Chen S."/>
            <person name="Zhang G."/>
            <person name="Shao C."/>
            <person name="Huang Q."/>
            <person name="Liu G."/>
            <person name="Zhang P."/>
            <person name="Song W."/>
            <person name="An N."/>
            <person name="Chalopin D."/>
            <person name="Volff J.N."/>
            <person name="Hong Y."/>
            <person name="Li Q."/>
            <person name="Sha Z."/>
            <person name="Zhou H."/>
            <person name="Xie M."/>
            <person name="Yu Q."/>
            <person name="Liu Y."/>
            <person name="Xiang H."/>
            <person name="Wang N."/>
            <person name="Wu K."/>
            <person name="Yang C."/>
            <person name="Zhou Q."/>
            <person name="Liao X."/>
            <person name="Yang L."/>
            <person name="Hu Q."/>
            <person name="Zhang J."/>
            <person name="Meng L."/>
            <person name="Jin L."/>
            <person name="Tian Y."/>
            <person name="Lian J."/>
            <person name="Yang J."/>
            <person name="Miao G."/>
            <person name="Liu S."/>
            <person name="Liang Z."/>
            <person name="Yan F."/>
            <person name="Li Y."/>
            <person name="Sun B."/>
            <person name="Zhang H."/>
            <person name="Zhang J."/>
            <person name="Zhu Y."/>
            <person name="Du M."/>
            <person name="Zhao Y."/>
            <person name="Schartl M."/>
            <person name="Tang Q."/>
            <person name="Wang J."/>
        </authorList>
    </citation>
    <scope>NUCLEOTIDE SEQUENCE</scope>
</reference>
<feature type="compositionally biased region" description="Basic and acidic residues" evidence="3">
    <location>
        <begin position="393"/>
        <end position="411"/>
    </location>
</feature>
<feature type="region of interest" description="Disordered" evidence="3">
    <location>
        <begin position="826"/>
        <end position="917"/>
    </location>
</feature>
<evidence type="ECO:0000313" key="6">
    <source>
        <dbReference type="Ensembl" id="ENSCSEP00000031333.1"/>
    </source>
</evidence>
<dbReference type="SMART" id="SM00027">
    <property type="entry name" value="EH"/>
    <property type="match status" value="3"/>
</dbReference>
<dbReference type="OMA" id="GHFLQTS"/>
<feature type="region of interest" description="Disordered" evidence="3">
    <location>
        <begin position="951"/>
        <end position="1055"/>
    </location>
</feature>
<dbReference type="RefSeq" id="XP_008333839.1">
    <property type="nucleotide sequence ID" value="XM_008335617.2"/>
</dbReference>
<feature type="domain" description="EH" evidence="4">
    <location>
        <begin position="268"/>
        <end position="358"/>
    </location>
</feature>
<dbReference type="PROSITE" id="PS50222">
    <property type="entry name" value="EF_HAND_2"/>
    <property type="match status" value="3"/>
</dbReference>
<dbReference type="GO" id="GO:0045296">
    <property type="term" value="F:cadherin binding"/>
    <property type="evidence" value="ECO:0007669"/>
    <property type="project" value="TreeGrafter"/>
</dbReference>
<accession>A0A3P8WV35</accession>
<feature type="compositionally biased region" description="Pro residues" evidence="3">
    <location>
        <begin position="216"/>
        <end position="228"/>
    </location>
</feature>
<feature type="compositionally biased region" description="Polar residues" evidence="3">
    <location>
        <begin position="951"/>
        <end position="962"/>
    </location>
</feature>
<dbReference type="PROSITE" id="PS00018">
    <property type="entry name" value="EF_HAND_1"/>
    <property type="match status" value="2"/>
</dbReference>
<evidence type="ECO:0000256" key="3">
    <source>
        <dbReference type="SAM" id="MobiDB-lite"/>
    </source>
</evidence>
<dbReference type="InterPro" id="IPR018247">
    <property type="entry name" value="EF_Hand_1_Ca_BS"/>
</dbReference>
<evidence type="ECO:0000259" key="4">
    <source>
        <dbReference type="PROSITE" id="PS50031"/>
    </source>
</evidence>
<feature type="compositionally biased region" description="Basic and acidic residues" evidence="3">
    <location>
        <begin position="1041"/>
        <end position="1055"/>
    </location>
</feature>
<dbReference type="PANTHER" id="PTHR11216:SF54">
    <property type="entry name" value="EPIDERMAL GROWTH FACTOR RECEPTOR SUBSTRATE 15"/>
    <property type="match status" value="1"/>
</dbReference>
<dbReference type="GO" id="GO:0016197">
    <property type="term" value="P:endosomal transport"/>
    <property type="evidence" value="ECO:0007669"/>
    <property type="project" value="TreeGrafter"/>
</dbReference>
<organism evidence="6 7">
    <name type="scientific">Cynoglossus semilaevis</name>
    <name type="common">Tongue sole</name>
    <dbReference type="NCBI Taxonomy" id="244447"/>
    <lineage>
        <taxon>Eukaryota</taxon>
        <taxon>Metazoa</taxon>
        <taxon>Chordata</taxon>
        <taxon>Craniata</taxon>
        <taxon>Vertebrata</taxon>
        <taxon>Euteleostomi</taxon>
        <taxon>Actinopterygii</taxon>
        <taxon>Neopterygii</taxon>
        <taxon>Teleostei</taxon>
        <taxon>Neoteleostei</taxon>
        <taxon>Acanthomorphata</taxon>
        <taxon>Carangaria</taxon>
        <taxon>Pleuronectiformes</taxon>
        <taxon>Pleuronectoidei</taxon>
        <taxon>Cynoglossidae</taxon>
        <taxon>Cynoglossinae</taxon>
        <taxon>Cynoglossus</taxon>
    </lineage>
</organism>
<feature type="compositionally biased region" description="Pro residues" evidence="3">
    <location>
        <begin position="717"/>
        <end position="730"/>
    </location>
</feature>
<dbReference type="Ensembl" id="ENSCSET00000031741.1">
    <property type="protein sequence ID" value="ENSCSEP00000031333.1"/>
    <property type="gene ID" value="ENSCSEG00000020066.1"/>
</dbReference>
<dbReference type="Gene3D" id="1.10.238.10">
    <property type="entry name" value="EF-hand"/>
    <property type="match status" value="3"/>
</dbReference>
<feature type="compositionally biased region" description="Polar residues" evidence="3">
    <location>
        <begin position="988"/>
        <end position="998"/>
    </location>
</feature>
<reference evidence="6" key="2">
    <citation type="submission" date="2025-08" db="UniProtKB">
        <authorList>
            <consortium name="Ensembl"/>
        </authorList>
    </citation>
    <scope>IDENTIFICATION</scope>
</reference>
<reference evidence="6" key="3">
    <citation type="submission" date="2025-09" db="UniProtKB">
        <authorList>
            <consortium name="Ensembl"/>
        </authorList>
    </citation>
    <scope>IDENTIFICATION</scope>
</reference>
<dbReference type="InParanoid" id="A0A3P8WV35"/>
<feature type="domain" description="EF-hand" evidence="5">
    <location>
        <begin position="157"/>
        <end position="192"/>
    </location>
</feature>
<feature type="domain" description="EH" evidence="4">
    <location>
        <begin position="125"/>
        <end position="213"/>
    </location>
</feature>
<protein>
    <submittedName>
        <fullName evidence="6">Epidermal growth factor receptor pathway substrate 15</fullName>
    </submittedName>
</protein>
<keyword evidence="1" id="KW-0479">Metal-binding</keyword>
<keyword evidence="7" id="KW-1185">Reference proteome</keyword>
<feature type="region of interest" description="Disordered" evidence="3">
    <location>
        <begin position="393"/>
        <end position="413"/>
    </location>
</feature>
<feature type="compositionally biased region" description="Pro residues" evidence="3">
    <location>
        <begin position="244"/>
        <end position="255"/>
    </location>
</feature>
<dbReference type="PANTHER" id="PTHR11216">
    <property type="entry name" value="EH DOMAIN"/>
    <property type="match status" value="1"/>
</dbReference>
<feature type="compositionally biased region" description="Basic and acidic residues" evidence="3">
    <location>
        <begin position="741"/>
        <end position="752"/>
    </location>
</feature>
<dbReference type="Pfam" id="PF12763">
    <property type="entry name" value="EH"/>
    <property type="match status" value="3"/>
</dbReference>
<feature type="region of interest" description="Disordered" evidence="3">
    <location>
        <begin position="200"/>
        <end position="255"/>
    </location>
</feature>
<feature type="region of interest" description="Disordered" evidence="3">
    <location>
        <begin position="665"/>
        <end position="810"/>
    </location>
</feature>
<sequence>MAATLSLTQLSSGNPIYDKYYRQVDPSGSGRVAAADAALFLKRSGLADLVLGKIWDLADTERKGFLSKQQFFVALRLIACAQNGLEVALKSLNVAVPPPKFHDTSSPLLAGGVAIDIPWVVKPEEKMKFDSIFDSLGPVGGMLTGDKVKPVLLNSKLPVDILGRVWELSDLDRDGMLDRDEFSVAMYLVYRALEGESVPMSLPPPLVPPSKRKKPSVPPVMPLLPSPPSVKDSRSSHAGSKTMPHPPKPTPAPVPSPAVVSWVVSPADKAKYDELFTKTDGDMDGLVSGPEVRDIFLKTGLPSATLARIWELCDIGDIGKLTREQFALALYLINQKLTKGLDPPQNLTQEMIPPSDRQNMKSNAANLAADFSAIKELDSLSNEIVELQREKSSVEQEVKEKEEAIRQRSSEVQDLQDEVAKESGELQQLQTQRQRVQEALDELDQQKSSLEEQLAHIRQQTTQETQLISSLQSEHEEQENRICQYEEELVQAREELLTLQEESRKLQQKVQAAQEQLTPLQESVRDSFKQVAQVQQKVNDLQIEERSVTAQLSWKRALEDNSPVMVNGSTGYTAEAHESDPFQQDLFVDDQPKDLREEETGPVCGLQNEQNERKVNEDEDEVEKEEKILNTVDEEKPKPDALDDLYTCLASSDLYNSLSTLEKRRENTLKENSSSDVSADVADDENKSSTESPQKVASLDQENKQEPAESPETPSSPAGPMPPQTSPPSLPEMDFFNADPFTDHDPFKDDPFGKGLADVTDPFGGDPFKGTDPFAADNFFTQTSSAPFSSEDPFIPSADPFGTTTGGPETDLFAAKLSDAAPVLTAGSDPFTSKPSNPAAAAKDPFTTKGNNMGDSDPFGGKANALAEADPFGSHSGADPFSCSPVNSDLAVKDTAAANDPFAPGGTTGNASSDPDPFAVVFGNESFGGGFADFSALTKSNGADHFVINNKNLFQEESQSSVPDVPPALPPKTGTPTRPPPPPPGKKSSMSRTESSDSFQRRGHFLPQSSGDLSSSSSSTSLPAKDPLADPFAPSSPPLHNIRESDRFASFDKYPTEEDMIEWAKRESEREEKERLARLTQQEQEDLELAIALSKSELS</sequence>
<evidence type="ECO:0000256" key="1">
    <source>
        <dbReference type="ARBA" id="ARBA00022723"/>
    </source>
</evidence>
<dbReference type="CDD" id="cd00052">
    <property type="entry name" value="EH"/>
    <property type="match status" value="3"/>
</dbReference>